<accession>A0A2N4UIY0</accession>
<dbReference type="PANTHER" id="PTHR30319">
    <property type="entry name" value="PHENYLACETIC ACID REGULATOR-RELATED TRANSCRIPTIONAL REPRESSOR"/>
    <property type="match status" value="1"/>
</dbReference>
<evidence type="ECO:0000313" key="4">
    <source>
        <dbReference type="EMBL" id="PLC54935.1"/>
    </source>
</evidence>
<dbReference type="Gene3D" id="3.30.70.2650">
    <property type="match status" value="1"/>
</dbReference>
<dbReference type="InterPro" id="IPR012906">
    <property type="entry name" value="PaaX-like_N"/>
</dbReference>
<dbReference type="SUPFAM" id="SSF46785">
    <property type="entry name" value="Winged helix' DNA-binding domain"/>
    <property type="match status" value="1"/>
</dbReference>
<dbReference type="OrthoDB" id="2270427at2"/>
<name>A0A2N4UIY0_9BURK</name>
<proteinExistence type="predicted"/>
<dbReference type="EMBL" id="PDNV01000003">
    <property type="protein sequence ID" value="PLC54935.1"/>
    <property type="molecule type" value="Genomic_DNA"/>
</dbReference>
<evidence type="ECO:0000313" key="5">
    <source>
        <dbReference type="Proteomes" id="UP000234328"/>
    </source>
</evidence>
<dbReference type="Gene3D" id="1.20.58.1460">
    <property type="match status" value="1"/>
</dbReference>
<reference evidence="4 5" key="1">
    <citation type="submission" date="2017-10" db="EMBL/GenBank/DDBJ databases">
        <title>Two draft genome sequences of Pusillimonas sp. strains isolated from a nitrate- and radionuclide-contaminated groundwater in Russia.</title>
        <authorList>
            <person name="Grouzdev D.S."/>
            <person name="Tourova T.P."/>
            <person name="Goeva M.A."/>
            <person name="Babich T.L."/>
            <person name="Sokolova D.S."/>
            <person name="Abdullin R."/>
            <person name="Poltaraus A.B."/>
            <person name="Toshchakov S.V."/>
            <person name="Nazina T.N."/>
        </authorList>
    </citation>
    <scope>NUCLEOTIDE SEQUENCE [LARGE SCALE GENOMIC DNA]</scope>
    <source>
        <strain evidence="4 5">JR1/69-2-13</strain>
    </source>
</reference>
<feature type="domain" description="Transcriptional repressor PaaX-like N-terminal" evidence="1">
    <location>
        <begin position="22"/>
        <end position="89"/>
    </location>
</feature>
<dbReference type="InterPro" id="IPR011965">
    <property type="entry name" value="PaaX_trns_reg"/>
</dbReference>
<feature type="domain" description="Transcriptional repressor PaaX-like C-terminal" evidence="2">
    <location>
        <begin position="197"/>
        <end position="284"/>
    </location>
</feature>
<dbReference type="Proteomes" id="UP000234328">
    <property type="component" value="Unassembled WGS sequence"/>
</dbReference>
<sequence>MQDSPSTLQRLIHSLLERDPPRAKSLCVTLLGDAIGPHGGRIWLSDLIELVTPLGINERLLRTSVFRLVAQGWLQSERHGRRSLYRLSELGEDLTRQASSRIYEGSPQQWAGDWTLVILPRFGNGSMSKRSEVRRELIWAGFGAIAPGIFALPRNQADVAQKVLGKLKLSNNALVLGAHDMNESKGLAISSLISQCWDLDGVARQYQEFSDTFGPMLAAVGDSMRPSQAFAVRALTIHEWRRIVLHDPQLPTQMLPEDWPGHAARMLCGELYWAIFDMAERHLDYLLDKDPAHYQPAKPSVYERFRGQRATNYNLMKCSR</sequence>
<dbReference type="Pfam" id="PF20803">
    <property type="entry name" value="PaaX_M"/>
    <property type="match status" value="1"/>
</dbReference>
<dbReference type="Pfam" id="PF07848">
    <property type="entry name" value="PaaX"/>
    <property type="match status" value="1"/>
</dbReference>
<dbReference type="InterPro" id="IPR013225">
    <property type="entry name" value="PaaX_C"/>
</dbReference>
<evidence type="ECO:0000259" key="2">
    <source>
        <dbReference type="Pfam" id="PF08223"/>
    </source>
</evidence>
<keyword evidence="5" id="KW-1185">Reference proteome</keyword>
<dbReference type="NCBIfam" id="TIGR02277">
    <property type="entry name" value="PaaX_trns_reg"/>
    <property type="match status" value="1"/>
</dbReference>
<evidence type="ECO:0000259" key="3">
    <source>
        <dbReference type="Pfam" id="PF20803"/>
    </source>
</evidence>
<dbReference type="Gene3D" id="1.10.10.10">
    <property type="entry name" value="Winged helix-like DNA-binding domain superfamily/Winged helix DNA-binding domain"/>
    <property type="match status" value="1"/>
</dbReference>
<dbReference type="PIRSF" id="PIRSF020623">
    <property type="entry name" value="PaaX"/>
    <property type="match status" value="1"/>
</dbReference>
<feature type="domain" description="Transcriptional repressor PaaX-like central Cas2-like" evidence="3">
    <location>
        <begin position="108"/>
        <end position="179"/>
    </location>
</feature>
<comment type="caution">
    <text evidence="4">The sequence shown here is derived from an EMBL/GenBank/DDBJ whole genome shotgun (WGS) entry which is preliminary data.</text>
</comment>
<dbReference type="Pfam" id="PF08223">
    <property type="entry name" value="PaaX_C"/>
    <property type="match status" value="1"/>
</dbReference>
<protein>
    <submittedName>
        <fullName evidence="4">Phenylacetic acid degradation operon negative regulatory protein PaaX</fullName>
    </submittedName>
</protein>
<evidence type="ECO:0000259" key="1">
    <source>
        <dbReference type="Pfam" id="PF07848"/>
    </source>
</evidence>
<dbReference type="GO" id="GO:0006351">
    <property type="term" value="P:DNA-templated transcription"/>
    <property type="evidence" value="ECO:0007669"/>
    <property type="project" value="InterPro"/>
</dbReference>
<dbReference type="AlphaFoldDB" id="A0A2N4UIY0"/>
<dbReference type="RefSeq" id="WP_102069012.1">
    <property type="nucleotide sequence ID" value="NZ_PDNV01000003.1"/>
</dbReference>
<dbReference type="InterPro" id="IPR048846">
    <property type="entry name" value="PaaX-like_central"/>
</dbReference>
<dbReference type="InterPro" id="IPR036390">
    <property type="entry name" value="WH_DNA-bd_sf"/>
</dbReference>
<gene>
    <name evidence="4" type="primary">paaX</name>
    <name evidence="4" type="ORF">CR155_05630</name>
</gene>
<dbReference type="InterPro" id="IPR036388">
    <property type="entry name" value="WH-like_DNA-bd_sf"/>
</dbReference>
<dbReference type="PANTHER" id="PTHR30319:SF1">
    <property type="entry name" value="TRANSCRIPTIONAL REPRESSOR PAAX"/>
    <property type="match status" value="1"/>
</dbReference>
<organism evidence="4 5">
    <name type="scientific">Pollutimonas nitritireducens</name>
    <dbReference type="NCBI Taxonomy" id="2045209"/>
    <lineage>
        <taxon>Bacteria</taxon>
        <taxon>Pseudomonadati</taxon>
        <taxon>Pseudomonadota</taxon>
        <taxon>Betaproteobacteria</taxon>
        <taxon>Burkholderiales</taxon>
        <taxon>Alcaligenaceae</taxon>
        <taxon>Pollutimonas</taxon>
    </lineage>
</organism>